<evidence type="ECO:0000256" key="3">
    <source>
        <dbReference type="ARBA" id="ARBA00022692"/>
    </source>
</evidence>
<keyword evidence="4" id="KW-0732">Signal</keyword>
<dbReference type="CDD" id="cd00054">
    <property type="entry name" value="EGF_CA"/>
    <property type="match status" value="2"/>
</dbReference>
<feature type="compositionally biased region" description="Polar residues" evidence="12">
    <location>
        <begin position="1"/>
        <end position="16"/>
    </location>
</feature>
<dbReference type="GO" id="GO:0005509">
    <property type="term" value="F:calcium ion binding"/>
    <property type="evidence" value="ECO:0007669"/>
    <property type="project" value="InterPro"/>
</dbReference>
<organism evidence="16 17">
    <name type="scientific">Danionella cerebrum</name>
    <dbReference type="NCBI Taxonomy" id="2873325"/>
    <lineage>
        <taxon>Eukaryota</taxon>
        <taxon>Metazoa</taxon>
        <taxon>Chordata</taxon>
        <taxon>Craniata</taxon>
        <taxon>Vertebrata</taxon>
        <taxon>Euteleostomi</taxon>
        <taxon>Actinopterygii</taxon>
        <taxon>Neopterygii</taxon>
        <taxon>Teleostei</taxon>
        <taxon>Ostariophysi</taxon>
        <taxon>Cypriniformes</taxon>
        <taxon>Danionidae</taxon>
        <taxon>Danioninae</taxon>
        <taxon>Danionella</taxon>
    </lineage>
</organism>
<dbReference type="PROSITE" id="PS01187">
    <property type="entry name" value="EGF_CA"/>
    <property type="match status" value="1"/>
</dbReference>
<dbReference type="PROSITE" id="PS50923">
    <property type="entry name" value="SUSHI"/>
    <property type="match status" value="7"/>
</dbReference>
<keyword evidence="8 11" id="KW-1015">Disulfide bond</keyword>
<evidence type="ECO:0000256" key="7">
    <source>
        <dbReference type="ARBA" id="ARBA00023136"/>
    </source>
</evidence>
<reference evidence="16" key="2">
    <citation type="submission" date="2019-04" db="EMBL/GenBank/DDBJ databases">
        <authorList>
            <person name="Kadobianskyi M."/>
            <person name="Schulze L."/>
            <person name="Schuelke M."/>
            <person name="Judkewitz B."/>
        </authorList>
    </citation>
    <scope>NUCLEOTIDE SEQUENCE</scope>
    <source>
        <strain evidence="16">Bolton</strain>
        <tissue evidence="16">Whole-body</tissue>
    </source>
</reference>
<keyword evidence="5" id="KW-0677">Repeat</keyword>
<dbReference type="Gene3D" id="2.10.70.10">
    <property type="entry name" value="Complement Module, domain 1"/>
    <property type="match status" value="7"/>
</dbReference>
<name>A0A553RQU6_9TELE</name>
<dbReference type="GO" id="GO:0016020">
    <property type="term" value="C:membrane"/>
    <property type="evidence" value="ECO:0007669"/>
    <property type="project" value="UniProtKB-SubCell"/>
</dbReference>
<evidence type="ECO:0000313" key="17">
    <source>
        <dbReference type="Proteomes" id="UP000316079"/>
    </source>
</evidence>
<evidence type="ECO:0000256" key="1">
    <source>
        <dbReference type="ARBA" id="ARBA00004479"/>
    </source>
</evidence>
<evidence type="ECO:0000259" key="14">
    <source>
        <dbReference type="PROSITE" id="PS50026"/>
    </source>
</evidence>
<feature type="domain" description="Sushi" evidence="15">
    <location>
        <begin position="795"/>
        <end position="854"/>
    </location>
</feature>
<dbReference type="InterPro" id="IPR001881">
    <property type="entry name" value="EGF-like_Ca-bd_dom"/>
</dbReference>
<dbReference type="InterPro" id="IPR049883">
    <property type="entry name" value="NOTCH1_EGF-like"/>
</dbReference>
<feature type="domain" description="Sushi" evidence="15">
    <location>
        <begin position="615"/>
        <end position="674"/>
    </location>
</feature>
<dbReference type="SMART" id="SM00179">
    <property type="entry name" value="EGF_CA"/>
    <property type="match status" value="2"/>
</dbReference>
<dbReference type="InterPro" id="IPR051622">
    <property type="entry name" value="R-tyr_protein_phosphatases"/>
</dbReference>
<dbReference type="SUPFAM" id="SSF57535">
    <property type="entry name" value="Complement control module/SCR domain"/>
    <property type="match status" value="7"/>
</dbReference>
<dbReference type="InterPro" id="IPR000152">
    <property type="entry name" value="EGF-type_Asp/Asn_hydroxyl_site"/>
</dbReference>
<dbReference type="Pfam" id="PF00084">
    <property type="entry name" value="Sushi"/>
    <property type="match status" value="6"/>
</dbReference>
<dbReference type="Pfam" id="PF23144">
    <property type="entry name" value="Fn3_PTPRU"/>
    <property type="match status" value="1"/>
</dbReference>
<proteinExistence type="predicted"/>
<dbReference type="Pfam" id="PF07645">
    <property type="entry name" value="EGF_CA"/>
    <property type="match status" value="2"/>
</dbReference>
<dbReference type="EMBL" id="SRMA01000005">
    <property type="protein sequence ID" value="TRZ04539.1"/>
    <property type="molecule type" value="Genomic_DNA"/>
</dbReference>
<dbReference type="PROSITE" id="PS00010">
    <property type="entry name" value="ASX_HYDROXYL"/>
    <property type="match status" value="2"/>
</dbReference>
<evidence type="ECO:0000256" key="2">
    <source>
        <dbReference type="ARBA" id="ARBA00022536"/>
    </source>
</evidence>
<dbReference type="InterPro" id="IPR018097">
    <property type="entry name" value="EGF_Ca-bd_CS"/>
</dbReference>
<feature type="region of interest" description="Disordered" evidence="12">
    <location>
        <begin position="1"/>
        <end position="76"/>
    </location>
</feature>
<dbReference type="InterPro" id="IPR000742">
    <property type="entry name" value="EGF"/>
</dbReference>
<keyword evidence="7 13" id="KW-0472">Membrane</keyword>
<evidence type="ECO:0008006" key="18">
    <source>
        <dbReference type="Google" id="ProtNLM"/>
    </source>
</evidence>
<feature type="disulfide bond" evidence="11">
    <location>
        <begin position="436"/>
        <end position="479"/>
    </location>
</feature>
<feature type="domain" description="EGF-like" evidence="14">
    <location>
        <begin position="332"/>
        <end position="369"/>
    </location>
</feature>
<dbReference type="InterPro" id="IPR009030">
    <property type="entry name" value="Growth_fac_rcpt_cys_sf"/>
</dbReference>
<evidence type="ECO:0000256" key="4">
    <source>
        <dbReference type="ARBA" id="ARBA00022729"/>
    </source>
</evidence>
<feature type="domain" description="Sushi" evidence="15">
    <location>
        <begin position="675"/>
        <end position="734"/>
    </location>
</feature>
<evidence type="ECO:0000256" key="5">
    <source>
        <dbReference type="ARBA" id="ARBA00022737"/>
    </source>
</evidence>
<feature type="domain" description="EGF-like" evidence="14">
    <location>
        <begin position="291"/>
        <end position="331"/>
    </location>
</feature>
<dbReference type="InterPro" id="IPR035976">
    <property type="entry name" value="Sushi/SCR/CCP_sf"/>
</dbReference>
<evidence type="ECO:0000256" key="10">
    <source>
        <dbReference type="PROSITE-ProRule" id="PRU00076"/>
    </source>
</evidence>
<keyword evidence="17" id="KW-1185">Reference proteome</keyword>
<evidence type="ECO:0000256" key="9">
    <source>
        <dbReference type="ARBA" id="ARBA00023180"/>
    </source>
</evidence>
<keyword evidence="2 10" id="KW-0245">EGF-like domain</keyword>
<evidence type="ECO:0000313" key="16">
    <source>
        <dbReference type="EMBL" id="TRZ04541.1"/>
    </source>
</evidence>
<keyword evidence="6 13" id="KW-1133">Transmembrane helix</keyword>
<keyword evidence="3 13" id="KW-0812">Transmembrane</keyword>
<dbReference type="InterPro" id="IPR057598">
    <property type="entry name" value="Fn3_PTPRU"/>
</dbReference>
<dbReference type="InterPro" id="IPR000436">
    <property type="entry name" value="Sushi_SCR_CCP_dom"/>
</dbReference>
<keyword evidence="9" id="KW-0325">Glycoprotein</keyword>
<dbReference type="SUPFAM" id="SSF57184">
    <property type="entry name" value="Growth factor receptor domain"/>
    <property type="match status" value="1"/>
</dbReference>
<feature type="domain" description="Sushi" evidence="15">
    <location>
        <begin position="555"/>
        <end position="614"/>
    </location>
</feature>
<dbReference type="AlphaFoldDB" id="A0A553RQU6"/>
<evidence type="ECO:0000259" key="15">
    <source>
        <dbReference type="PROSITE" id="PS50923"/>
    </source>
</evidence>
<reference evidence="16 17" key="1">
    <citation type="journal article" date="2019" name="Sci. Data">
        <title>Hybrid genome assembly and annotation of Danionella translucida.</title>
        <authorList>
            <person name="Kadobianskyi M."/>
            <person name="Schulze L."/>
            <person name="Schuelke M."/>
            <person name="Judkewitz B."/>
        </authorList>
    </citation>
    <scope>NUCLEOTIDE SEQUENCE [LARGE SCALE GENOMIC DNA]</scope>
    <source>
        <strain evidence="16 17">Bolton</strain>
    </source>
</reference>
<dbReference type="SMART" id="SM00032">
    <property type="entry name" value="CCP"/>
    <property type="match status" value="8"/>
</dbReference>
<dbReference type="PANTHER" id="PTHR24051">
    <property type="entry name" value="SUSHI DOMAIN-CONTAINING PROTEIN 1"/>
    <property type="match status" value="1"/>
</dbReference>
<feature type="domain" description="Sushi" evidence="15">
    <location>
        <begin position="735"/>
        <end position="794"/>
    </location>
</feature>
<evidence type="ECO:0000256" key="11">
    <source>
        <dbReference type="PROSITE-ProRule" id="PRU00302"/>
    </source>
</evidence>
<protein>
    <recommendedName>
        <fullName evidence="18">Sushi domain-containing protein 1</fullName>
    </recommendedName>
</protein>
<dbReference type="OrthoDB" id="9943809at2759"/>
<comment type="caution">
    <text evidence="10">Lacks conserved residue(s) required for the propagation of feature annotation.</text>
</comment>
<dbReference type="EMBL" id="SRMA01000005">
    <property type="protein sequence ID" value="TRZ04541.1"/>
    <property type="molecule type" value="Genomic_DNA"/>
</dbReference>
<comment type="subcellular location">
    <subcellularLocation>
        <location evidence="1">Membrane</location>
        <topology evidence="1">Single-pass type I membrane protein</topology>
    </subcellularLocation>
</comment>
<gene>
    <name evidence="16" type="ORF">DNTS_014387</name>
</gene>
<dbReference type="PANTHER" id="PTHR24051:SF5">
    <property type="entry name" value="SUSHI DOMAIN-CONTAINING PROTEIN 1"/>
    <property type="match status" value="1"/>
</dbReference>
<feature type="domain" description="Sushi" evidence="15">
    <location>
        <begin position="495"/>
        <end position="554"/>
    </location>
</feature>
<dbReference type="CDD" id="cd00033">
    <property type="entry name" value="CCP"/>
    <property type="match status" value="6"/>
</dbReference>
<dbReference type="PROSITE" id="PS50026">
    <property type="entry name" value="EGF_3"/>
    <property type="match status" value="3"/>
</dbReference>
<comment type="caution">
    <text evidence="16">The sequence shown here is derived from an EMBL/GenBank/DDBJ whole genome shotgun (WGS) entry which is preliminary data.</text>
</comment>
<dbReference type="SMART" id="SM00181">
    <property type="entry name" value="EGF"/>
    <property type="match status" value="3"/>
</dbReference>
<accession>A0A553RQU6</accession>
<keyword evidence="11" id="KW-0768">Sushi</keyword>
<evidence type="ECO:0000256" key="8">
    <source>
        <dbReference type="ARBA" id="ARBA00023157"/>
    </source>
</evidence>
<feature type="transmembrane region" description="Helical" evidence="13">
    <location>
        <begin position="1118"/>
        <end position="1140"/>
    </location>
</feature>
<evidence type="ECO:0000256" key="12">
    <source>
        <dbReference type="SAM" id="MobiDB-lite"/>
    </source>
</evidence>
<dbReference type="PROSITE" id="PS01186">
    <property type="entry name" value="EGF_2"/>
    <property type="match status" value="1"/>
</dbReference>
<dbReference type="FunFam" id="2.10.25.10:FF:000005">
    <property type="entry name" value="Fibrillin 2"/>
    <property type="match status" value="1"/>
</dbReference>
<feature type="domain" description="EGF-like" evidence="14">
    <location>
        <begin position="382"/>
        <end position="419"/>
    </location>
</feature>
<evidence type="ECO:0000256" key="13">
    <source>
        <dbReference type="SAM" id="Phobius"/>
    </source>
</evidence>
<dbReference type="Proteomes" id="UP000316079">
    <property type="component" value="Unassembled WGS sequence"/>
</dbReference>
<evidence type="ECO:0000256" key="6">
    <source>
        <dbReference type="ARBA" id="ARBA00022989"/>
    </source>
</evidence>
<dbReference type="STRING" id="623744.A0A553RQU6"/>
<sequence length="1156" mass="126620">MVTKDNTNPGSGSKTSCVKKQKCAMNNSEKSGALPSDPQRSIIDPQPNPSLSLKIAEDSDGRGPSPTENGINDEQLPFSRWSVSSLHNLKEMQYLQHGGEDSLLDASLGMDGSLMGFIDSSNLESSEDIRTVACIQVDVKTEVVLIDEDDDDMSLRERTVTDVSTTDGNAAELVCGRLMSISSSSSHSFCDERVMTSDERTEEQEPTKDQKRPCCLCVIVEDVVSGSLGLSVGLSISVGDNSLSRNHTQHPLDLKQHSFSAITDGQSGRGGAGDEMRNRDAVTSLEVRADVVDVCATCHQNATCDEKTDGSGGKACNCIYGFLGNGRTYCQDKDECQLGKICGDHTKCHNTFGSYFCTCLTGYSPSNHMSTFIPNDGTFCQDTDECSVGGICGEGGVCRNTEGDFSCSCQTGYKVHDGIEPFNPLRHSAHCRVIDCGPPPSVQHTELLSSSSITHYSTELLYGCLEGFQWKRGVNSSICGLDGKWHGPDLVCEEVDCGPPHGFPQSQMLWNNISRMGSMVTYVCEPQFFNRGCENVSLCTAQGSWTYPDFLCEEVQCGSPPVFPHSVLFWKGDGKIGSVSAYDCDVGYHSSDAENVSVCKSDGQWSKTDYSCEEVVCGEPPTLPLTVQIWNGRVTFNSTVKYLCQHGYSPKQGLNVSVCAYNGFWTEPTLLCEEVHCGLPPALPFSVIIWRGDTKVGSSISFKCIEGFYNIREGDASVCDAQGVWTQPDFLCKEVDCGIPIFLPHSVLFWNNSSGLGSVVGYVCEGGFRSVGAGNVSLCNSDSKWSSVEMRCEEINCGPPPEFPLADVYWDRESTLGSVAHYKCKYGLKLKGDKNMSICTSEGTWEKISVACKAHCGPAPDVPHAEVAWDNSTAVIHRCVTGHYRHSGSDISTCDITGEWHVASLHCRVLKLTINDLRVVNERCLHWDADNDGQNEKYTVVFVGSRDFDQLFRDRRRKIFSSGAVQPVLCLSLLPATNYTITVTAESTRAMATGGRGIITLSQSTKIYQHTGLYLVFVLPVEGVMLFDCSSSESPRFLSQQRCDGGYVTARVRLRDLESEWNFTIGDQQLYGDFFNAPLENGKDYFIILRTVCQWGKSRTQSCVMWAKVKGTSYIMKISALVTVASVSAVGSVIIVGYWYSWYSKKSSPRHFSQVL</sequence>
<dbReference type="Gene3D" id="2.10.25.10">
    <property type="entry name" value="Laminin"/>
    <property type="match status" value="2"/>
</dbReference>
<feature type="domain" description="Sushi" evidence="15">
    <location>
        <begin position="434"/>
        <end position="494"/>
    </location>
</feature>